<organism evidence="2 3">
    <name type="scientific">Kribbella albertanoniae</name>
    <dbReference type="NCBI Taxonomy" id="1266829"/>
    <lineage>
        <taxon>Bacteria</taxon>
        <taxon>Bacillati</taxon>
        <taxon>Actinomycetota</taxon>
        <taxon>Actinomycetes</taxon>
        <taxon>Propionibacteriales</taxon>
        <taxon>Kribbellaceae</taxon>
        <taxon>Kribbella</taxon>
    </lineage>
</organism>
<dbReference type="Gene3D" id="3.40.190.10">
    <property type="entry name" value="Periplasmic binding protein-like II"/>
    <property type="match status" value="2"/>
</dbReference>
<keyword evidence="3" id="KW-1185">Reference proteome</keyword>
<reference evidence="2 3" key="1">
    <citation type="submission" date="2019-03" db="EMBL/GenBank/DDBJ databases">
        <title>Draft genome sequences of novel Actinobacteria.</title>
        <authorList>
            <person name="Sahin N."/>
            <person name="Ay H."/>
            <person name="Saygin H."/>
        </authorList>
    </citation>
    <scope>NUCLEOTIDE SEQUENCE [LARGE SCALE GENOMIC DNA]</scope>
    <source>
        <strain evidence="2 3">JCM 30547</strain>
    </source>
</reference>
<sequence>MDPATNSIRRRSILRYGAAGAAGVTALAFNQTGAFGAGRSDEAVLQQLYQAALDEGGGLVVWAGGSVPTQEDRTRQAFITAFPGIDTVIKVRYSTEHSALVDRQLALGGLEPDVVQLQTLHDFEHWKAQNALLPFRPPGAEEVFKQYRDPDDTFIGISVQSFGRVVNTSLLSEADRPRDAIDFLAPAFLDKIVVPDPTSDDAILFAFYLVTQKYGLQFMERFMAQRPLIVANSPTTNAILASGERTASLANVASLAPGPVQYLTPKTDQFMSWPRTAAIFRAARHPAAAKLYLAWQLTVERQRTVLQWSSRRDVAVPAGRITDYNSPINGFRDFIRNRAAVERYRALIGTFIKPSS</sequence>
<comment type="caution">
    <text evidence="2">The sequence shown here is derived from an EMBL/GenBank/DDBJ whole genome shotgun (WGS) entry which is preliminary data.</text>
</comment>
<keyword evidence="1" id="KW-0732">Signal</keyword>
<dbReference type="EMBL" id="SMKA01000185">
    <property type="protein sequence ID" value="TDC22649.1"/>
    <property type="molecule type" value="Genomic_DNA"/>
</dbReference>
<dbReference type="SUPFAM" id="SSF53850">
    <property type="entry name" value="Periplasmic binding protein-like II"/>
    <property type="match status" value="1"/>
</dbReference>
<proteinExistence type="predicted"/>
<dbReference type="AlphaFoldDB" id="A0A4R4PL20"/>
<name>A0A4R4PL20_9ACTN</name>
<protein>
    <submittedName>
        <fullName evidence="2">ABC transporter substrate-binding protein</fullName>
    </submittedName>
</protein>
<dbReference type="PANTHER" id="PTHR30006">
    <property type="entry name" value="THIAMINE-BINDING PERIPLASMIC PROTEIN-RELATED"/>
    <property type="match status" value="1"/>
</dbReference>
<gene>
    <name evidence="2" type="ORF">E1261_30385</name>
</gene>
<dbReference type="Proteomes" id="UP000295075">
    <property type="component" value="Unassembled WGS sequence"/>
</dbReference>
<dbReference type="OrthoDB" id="366726at2"/>
<dbReference type="Pfam" id="PF13343">
    <property type="entry name" value="SBP_bac_6"/>
    <property type="match status" value="1"/>
</dbReference>
<accession>A0A4R4PL20</accession>
<evidence type="ECO:0000313" key="2">
    <source>
        <dbReference type="EMBL" id="TDC22649.1"/>
    </source>
</evidence>
<evidence type="ECO:0000313" key="3">
    <source>
        <dbReference type="Proteomes" id="UP000295075"/>
    </source>
</evidence>
<evidence type="ECO:0000256" key="1">
    <source>
        <dbReference type="ARBA" id="ARBA00022729"/>
    </source>
</evidence>
<dbReference type="PANTHER" id="PTHR30006:SF2">
    <property type="entry name" value="ABC TRANSPORTER SUBSTRATE-BINDING PROTEIN"/>
    <property type="match status" value="1"/>
</dbReference>
<dbReference type="RefSeq" id="WP_132412590.1">
    <property type="nucleotide sequence ID" value="NZ_SMKA01000185.1"/>
</dbReference>